<evidence type="ECO:0000259" key="3">
    <source>
        <dbReference type="PROSITE" id="PS51004"/>
    </source>
</evidence>
<keyword evidence="2" id="KW-0812">Transmembrane</keyword>
<accession>A0A7M7PJE7</accession>
<feature type="domain" description="Sema" evidence="3">
    <location>
        <begin position="17"/>
        <end position="459"/>
    </location>
</feature>
<evidence type="ECO:0000313" key="5">
    <source>
        <dbReference type="Proteomes" id="UP000007110"/>
    </source>
</evidence>
<reference evidence="5" key="1">
    <citation type="submission" date="2015-02" db="EMBL/GenBank/DDBJ databases">
        <title>Genome sequencing for Strongylocentrotus purpuratus.</title>
        <authorList>
            <person name="Murali S."/>
            <person name="Liu Y."/>
            <person name="Vee V."/>
            <person name="English A."/>
            <person name="Wang M."/>
            <person name="Skinner E."/>
            <person name="Han Y."/>
            <person name="Muzny D.M."/>
            <person name="Worley K.C."/>
            <person name="Gibbs R.A."/>
        </authorList>
    </citation>
    <scope>NUCLEOTIDE SEQUENCE</scope>
</reference>
<dbReference type="SMART" id="SM00630">
    <property type="entry name" value="Sema"/>
    <property type="match status" value="1"/>
</dbReference>
<dbReference type="PROSITE" id="PS51004">
    <property type="entry name" value="SEMA"/>
    <property type="match status" value="1"/>
</dbReference>
<dbReference type="Pfam" id="PF01403">
    <property type="entry name" value="Sema"/>
    <property type="match status" value="1"/>
</dbReference>
<feature type="transmembrane region" description="Helical" evidence="2">
    <location>
        <begin position="6"/>
        <end position="26"/>
    </location>
</feature>
<dbReference type="InParanoid" id="A0A7M7PJE7"/>
<dbReference type="InterPro" id="IPR015943">
    <property type="entry name" value="WD40/YVTN_repeat-like_dom_sf"/>
</dbReference>
<sequence>MAGELKWRYCSSVLVIVMVLLVKCIYGSRDGQLSAYLREVFLDESGIALNQMVVSNESGTDYVYIGGVSTLYQLDLNLALLQQESTVPSDQTSCENTECLYETKILEVAPAPIGKLVQCGGPEGKCEIRNLMTIAREFGYVNISLVNEGMSVAVLEITESQPLEIFIYVATSIDSNNPGRVHSPITQFEVIQQLNILVPIRIENIREIAAIDSTVEYIQAIPWTIYNFFIVHSGSEHRRLGRLCSENLQDGLNAYSEIILSCQSYSILQSAYIDSNDVLYGVFTDGTHSALCSYAMTDIQERFVDTTCGCVISDDPSCSGTAISYLTTDAICSPSPNTNQSRESIEANYQCGDDEQMLLFSYAQATSSLEGNLLGEALPGEDSSIITLQKENTTVALVTTSSTSNTTLSKIHVFPDHTGRLYETVNLEVIGSVLTDVYINQETEELFTLTTKEVLKLAVVNCSQYKTFAGCIGLNHDGGDPFCGWCTLEQR</sequence>
<dbReference type="SUPFAM" id="SSF101912">
    <property type="entry name" value="Sema domain"/>
    <property type="match status" value="1"/>
</dbReference>
<dbReference type="PANTHER" id="PTHR22625">
    <property type="entry name" value="PLEXIN"/>
    <property type="match status" value="1"/>
</dbReference>
<keyword evidence="2" id="KW-0472">Membrane</keyword>
<dbReference type="Gene3D" id="2.130.10.10">
    <property type="entry name" value="YVTN repeat-like/Quinoprotein amine dehydrogenase"/>
    <property type="match status" value="1"/>
</dbReference>
<evidence type="ECO:0000313" key="4">
    <source>
        <dbReference type="EnsemblMetazoa" id="XP_030851590"/>
    </source>
</evidence>
<dbReference type="InterPro" id="IPR031148">
    <property type="entry name" value="Plexin"/>
</dbReference>
<organism evidence="4 5">
    <name type="scientific">Strongylocentrotus purpuratus</name>
    <name type="common">Purple sea urchin</name>
    <dbReference type="NCBI Taxonomy" id="7668"/>
    <lineage>
        <taxon>Eukaryota</taxon>
        <taxon>Metazoa</taxon>
        <taxon>Echinodermata</taxon>
        <taxon>Eleutherozoa</taxon>
        <taxon>Echinozoa</taxon>
        <taxon>Echinoidea</taxon>
        <taxon>Euechinoidea</taxon>
        <taxon>Echinacea</taxon>
        <taxon>Camarodonta</taxon>
        <taxon>Echinidea</taxon>
        <taxon>Strongylocentrotidae</taxon>
        <taxon>Strongylocentrotus</taxon>
    </lineage>
</organism>
<dbReference type="InterPro" id="IPR036352">
    <property type="entry name" value="Semap_dom_sf"/>
</dbReference>
<dbReference type="RefSeq" id="XP_030851590.1">
    <property type="nucleotide sequence ID" value="XM_030995730.1"/>
</dbReference>
<proteinExistence type="predicted"/>
<evidence type="ECO:0000256" key="2">
    <source>
        <dbReference type="SAM" id="Phobius"/>
    </source>
</evidence>
<dbReference type="EnsemblMetazoa" id="XM_030995730">
    <property type="protein sequence ID" value="XP_030851590"/>
    <property type="gene ID" value="LOC105446907"/>
</dbReference>
<dbReference type="Gene3D" id="3.30.1680.10">
    <property type="entry name" value="ligand-binding face of the semaphorins, domain 2"/>
    <property type="match status" value="1"/>
</dbReference>
<dbReference type="KEGG" id="spu:105446907"/>
<dbReference type="AlphaFoldDB" id="A0A7M7PJE7"/>
<dbReference type="PANTHER" id="PTHR22625:SF44">
    <property type="entry name" value="PLEXIN-B"/>
    <property type="match status" value="1"/>
</dbReference>
<protein>
    <recommendedName>
        <fullName evidence="3">Sema domain-containing protein</fullName>
    </recommendedName>
</protein>
<name>A0A7M7PJE7_STRPU</name>
<dbReference type="GeneID" id="105446907"/>
<comment type="caution">
    <text evidence="1">Lacks conserved residue(s) required for the propagation of feature annotation.</text>
</comment>
<reference evidence="4" key="2">
    <citation type="submission" date="2021-01" db="UniProtKB">
        <authorList>
            <consortium name="EnsemblMetazoa"/>
        </authorList>
    </citation>
    <scope>IDENTIFICATION</scope>
</reference>
<dbReference type="OMA" id="CENTECL"/>
<keyword evidence="5" id="KW-1185">Reference proteome</keyword>
<dbReference type="InterPro" id="IPR001627">
    <property type="entry name" value="Semap_dom"/>
</dbReference>
<keyword evidence="2" id="KW-1133">Transmembrane helix</keyword>
<dbReference type="GO" id="GO:0017154">
    <property type="term" value="F:semaphorin receptor activity"/>
    <property type="evidence" value="ECO:0007669"/>
    <property type="project" value="InterPro"/>
</dbReference>
<evidence type="ECO:0000256" key="1">
    <source>
        <dbReference type="PROSITE-ProRule" id="PRU00352"/>
    </source>
</evidence>
<dbReference type="Proteomes" id="UP000007110">
    <property type="component" value="Unassembled WGS sequence"/>
</dbReference>